<organism evidence="1 2">
    <name type="scientific">Acropora cervicornis</name>
    <name type="common">Staghorn coral</name>
    <dbReference type="NCBI Taxonomy" id="6130"/>
    <lineage>
        <taxon>Eukaryota</taxon>
        <taxon>Metazoa</taxon>
        <taxon>Cnidaria</taxon>
        <taxon>Anthozoa</taxon>
        <taxon>Hexacorallia</taxon>
        <taxon>Scleractinia</taxon>
        <taxon>Astrocoeniina</taxon>
        <taxon>Acroporidae</taxon>
        <taxon>Acropora</taxon>
    </lineage>
</organism>
<protein>
    <submittedName>
        <fullName evidence="1">Uncharacterized protein</fullName>
    </submittedName>
</protein>
<dbReference type="AlphaFoldDB" id="A0AAD9QLV1"/>
<dbReference type="Proteomes" id="UP001249851">
    <property type="component" value="Unassembled WGS sequence"/>
</dbReference>
<evidence type="ECO:0000313" key="1">
    <source>
        <dbReference type="EMBL" id="KAK2563651.1"/>
    </source>
</evidence>
<keyword evidence="2" id="KW-1185">Reference proteome</keyword>
<sequence>MEGCESCERSSTGVLSWLEPKFVFRSSMTNKSHLQVESIAYCVSIPYPLSSPIYFDIKQYYRFPK</sequence>
<proteinExistence type="predicted"/>
<gene>
    <name evidence="1" type="ORF">P5673_012618</name>
</gene>
<comment type="caution">
    <text evidence="1">The sequence shown here is derived from an EMBL/GenBank/DDBJ whole genome shotgun (WGS) entry which is preliminary data.</text>
</comment>
<dbReference type="EMBL" id="JARQWQ010000024">
    <property type="protein sequence ID" value="KAK2563651.1"/>
    <property type="molecule type" value="Genomic_DNA"/>
</dbReference>
<evidence type="ECO:0000313" key="2">
    <source>
        <dbReference type="Proteomes" id="UP001249851"/>
    </source>
</evidence>
<reference evidence="1" key="2">
    <citation type="journal article" date="2023" name="Science">
        <title>Genomic signatures of disease resistance in endangered staghorn corals.</title>
        <authorList>
            <person name="Vollmer S.V."/>
            <person name="Selwyn J.D."/>
            <person name="Despard B.A."/>
            <person name="Roesel C.L."/>
        </authorList>
    </citation>
    <scope>NUCLEOTIDE SEQUENCE</scope>
    <source>
        <strain evidence="1">K2</strain>
    </source>
</reference>
<name>A0AAD9QLV1_ACRCE</name>
<reference evidence="1" key="1">
    <citation type="journal article" date="2023" name="G3 (Bethesda)">
        <title>Whole genome assembly and annotation of the endangered Caribbean coral Acropora cervicornis.</title>
        <authorList>
            <person name="Selwyn J.D."/>
            <person name="Vollmer S.V."/>
        </authorList>
    </citation>
    <scope>NUCLEOTIDE SEQUENCE</scope>
    <source>
        <strain evidence="1">K2</strain>
    </source>
</reference>
<accession>A0AAD9QLV1</accession>